<dbReference type="CDD" id="cd06147">
    <property type="entry name" value="Rrp6p_like_exo"/>
    <property type="match status" value="1"/>
</dbReference>
<dbReference type="Pfam" id="PF01612">
    <property type="entry name" value="DNA_pol_A_exo1"/>
    <property type="match status" value="1"/>
</dbReference>
<dbReference type="Gene3D" id="1.10.150.80">
    <property type="entry name" value="HRDC domain"/>
    <property type="match status" value="1"/>
</dbReference>
<dbReference type="HOGENOM" id="CLU_042387_2_0_1"/>
<dbReference type="GO" id="GO:0071051">
    <property type="term" value="P:poly(A)-dependent snoRNA 3'-end processing"/>
    <property type="evidence" value="ECO:0007669"/>
    <property type="project" value="TreeGrafter"/>
</dbReference>
<organism evidence="5">
    <name type="scientific">Petromyzon marinus</name>
    <name type="common">Sea lamprey</name>
    <dbReference type="NCBI Taxonomy" id="7757"/>
    <lineage>
        <taxon>Eukaryota</taxon>
        <taxon>Metazoa</taxon>
        <taxon>Chordata</taxon>
        <taxon>Craniata</taxon>
        <taxon>Vertebrata</taxon>
        <taxon>Cyclostomata</taxon>
        <taxon>Hyperoartia</taxon>
        <taxon>Petromyzontiformes</taxon>
        <taxon>Petromyzontidae</taxon>
        <taxon>Petromyzon</taxon>
    </lineage>
</organism>
<dbReference type="InterPro" id="IPR045092">
    <property type="entry name" value="Rrp6-like"/>
</dbReference>
<dbReference type="STRING" id="7757.ENSPMAP00000007633"/>
<protein>
    <recommendedName>
        <fullName evidence="4">3'-5' exonuclease domain-containing protein</fullName>
    </recommendedName>
</protein>
<dbReference type="PANTHER" id="PTHR12124">
    <property type="entry name" value="POLYMYOSITIS/SCLERODERMA AUTOANTIGEN-RELATED"/>
    <property type="match status" value="1"/>
</dbReference>
<sequence length="258" mass="29919">EETPLTLVTSLEELAQVNEKLLQCKEFAVDLEHHSYRSFLGITCLMQISTREEDFIIFTLMLRDDLHILNEAFTNPKIVKVFHGADSDIEWLQRDLGLYVVGLFDTHPAARSLGLARNSLAHLLMHYCSLSTDKQYQLADWRIRPLLPDMLHYARADTHYLLYVYDRVRADLLTKALGRPNLLQLVWDQSRTVALKVSALSPCVRVCVSQRYHKPVFTKDSYLELLHRHKQPLDVQQSSAARLLYAWRDRTARAEDES</sequence>
<dbReference type="PANTHER" id="PTHR12124:SF47">
    <property type="entry name" value="EXOSOME COMPONENT 10"/>
    <property type="match status" value="1"/>
</dbReference>
<dbReference type="GO" id="GO:0000176">
    <property type="term" value="C:nuclear exosome (RNase complex)"/>
    <property type="evidence" value="ECO:0007669"/>
    <property type="project" value="TreeGrafter"/>
</dbReference>
<dbReference type="SMART" id="SM00474">
    <property type="entry name" value="35EXOc"/>
    <property type="match status" value="1"/>
</dbReference>
<dbReference type="SUPFAM" id="SSF47819">
    <property type="entry name" value="HRDC-like"/>
    <property type="match status" value="1"/>
</dbReference>
<dbReference type="GO" id="GO:0000467">
    <property type="term" value="P:exonucleolytic trimming to generate mature 3'-end of 5.8S rRNA from tricistronic rRNA transcript (SSU-rRNA, 5.8S rRNA, LSU-rRNA)"/>
    <property type="evidence" value="ECO:0007669"/>
    <property type="project" value="InterPro"/>
</dbReference>
<dbReference type="GO" id="GO:0005730">
    <property type="term" value="C:nucleolus"/>
    <property type="evidence" value="ECO:0007669"/>
    <property type="project" value="TreeGrafter"/>
</dbReference>
<evidence type="ECO:0000256" key="2">
    <source>
        <dbReference type="ARBA" id="ARBA00022801"/>
    </source>
</evidence>
<dbReference type="SUPFAM" id="SSF53098">
    <property type="entry name" value="Ribonuclease H-like"/>
    <property type="match status" value="1"/>
</dbReference>
<accession>S4RQZ7</accession>
<dbReference type="GO" id="GO:0071038">
    <property type="term" value="P:TRAMP-dependent tRNA surveillance pathway"/>
    <property type="evidence" value="ECO:0007669"/>
    <property type="project" value="TreeGrafter"/>
</dbReference>
<name>S4RQZ7_PETMA</name>
<dbReference type="GO" id="GO:0071040">
    <property type="term" value="P:nuclear polyadenylation-dependent antisense transcript catabolic process"/>
    <property type="evidence" value="ECO:0007669"/>
    <property type="project" value="TreeGrafter"/>
</dbReference>
<feature type="domain" description="3'-5' exonuclease" evidence="4">
    <location>
        <begin position="5"/>
        <end position="173"/>
    </location>
</feature>
<dbReference type="GO" id="GO:0071035">
    <property type="term" value="P:nuclear polyadenylation-dependent rRNA catabolic process"/>
    <property type="evidence" value="ECO:0007669"/>
    <property type="project" value="TreeGrafter"/>
</dbReference>
<keyword evidence="1" id="KW-0540">Nuclease</keyword>
<dbReference type="OMA" id="LIPCESS"/>
<dbReference type="GO" id="GO:0000175">
    <property type="term" value="F:3'-5'-RNA exonuclease activity"/>
    <property type="evidence" value="ECO:0007669"/>
    <property type="project" value="InterPro"/>
</dbReference>
<dbReference type="GO" id="GO:0071044">
    <property type="term" value="P:histone mRNA catabolic process"/>
    <property type="evidence" value="ECO:0007669"/>
    <property type="project" value="TreeGrafter"/>
</dbReference>
<dbReference type="InterPro" id="IPR049559">
    <property type="entry name" value="Rrp6p-like_exo"/>
</dbReference>
<dbReference type="Ensembl" id="ENSPMAT00000007667.1">
    <property type="protein sequence ID" value="ENSPMAP00000007633.1"/>
    <property type="gene ID" value="ENSPMAG00000006928.1"/>
</dbReference>
<dbReference type="GeneTree" id="ENSGT00390000015408"/>
<dbReference type="InterPro" id="IPR036397">
    <property type="entry name" value="RNaseH_sf"/>
</dbReference>
<dbReference type="Gene3D" id="3.30.420.10">
    <property type="entry name" value="Ribonuclease H-like superfamily/Ribonuclease H"/>
    <property type="match status" value="1"/>
</dbReference>
<dbReference type="GO" id="GO:0000166">
    <property type="term" value="F:nucleotide binding"/>
    <property type="evidence" value="ECO:0007669"/>
    <property type="project" value="InterPro"/>
</dbReference>
<dbReference type="InterPro" id="IPR044876">
    <property type="entry name" value="HRDC_dom_sf"/>
</dbReference>
<dbReference type="AlphaFoldDB" id="S4RQZ7"/>
<keyword evidence="2" id="KW-0378">Hydrolase</keyword>
<dbReference type="InterPro" id="IPR010997">
    <property type="entry name" value="HRDC-like_sf"/>
</dbReference>
<evidence type="ECO:0000256" key="1">
    <source>
        <dbReference type="ARBA" id="ARBA00022722"/>
    </source>
</evidence>
<dbReference type="InterPro" id="IPR012337">
    <property type="entry name" value="RNaseH-like_sf"/>
</dbReference>
<evidence type="ECO:0000256" key="3">
    <source>
        <dbReference type="ARBA" id="ARBA00022839"/>
    </source>
</evidence>
<keyword evidence="3" id="KW-0269">Exonuclease</keyword>
<evidence type="ECO:0000313" key="5">
    <source>
        <dbReference type="Ensembl" id="ENSPMAP00000007633.1"/>
    </source>
</evidence>
<dbReference type="GO" id="GO:0071036">
    <property type="term" value="P:nuclear polyadenylation-dependent snoRNA catabolic process"/>
    <property type="evidence" value="ECO:0007669"/>
    <property type="project" value="TreeGrafter"/>
</dbReference>
<dbReference type="InterPro" id="IPR002562">
    <property type="entry name" value="3'-5'_exonuclease_dom"/>
</dbReference>
<dbReference type="GO" id="GO:0071039">
    <property type="term" value="P:nuclear polyadenylation-dependent CUT catabolic process"/>
    <property type="evidence" value="ECO:0007669"/>
    <property type="project" value="TreeGrafter"/>
</dbReference>
<evidence type="ECO:0000259" key="4">
    <source>
        <dbReference type="SMART" id="SM00474"/>
    </source>
</evidence>
<dbReference type="GO" id="GO:0071037">
    <property type="term" value="P:nuclear polyadenylation-dependent snRNA catabolic process"/>
    <property type="evidence" value="ECO:0007669"/>
    <property type="project" value="TreeGrafter"/>
</dbReference>
<reference evidence="5" key="1">
    <citation type="submission" date="2025-08" db="UniProtKB">
        <authorList>
            <consortium name="Ensembl"/>
        </authorList>
    </citation>
    <scope>IDENTIFICATION</scope>
</reference>
<dbReference type="GO" id="GO:0003727">
    <property type="term" value="F:single-stranded RNA binding"/>
    <property type="evidence" value="ECO:0007669"/>
    <property type="project" value="TreeGrafter"/>
</dbReference>
<proteinExistence type="predicted"/>
<reference evidence="5" key="2">
    <citation type="submission" date="2025-09" db="UniProtKB">
        <authorList>
            <consortium name="Ensembl"/>
        </authorList>
    </citation>
    <scope>IDENTIFICATION</scope>
</reference>